<organism evidence="1 2">
    <name type="scientific">Pristionchus entomophagus</name>
    <dbReference type="NCBI Taxonomy" id="358040"/>
    <lineage>
        <taxon>Eukaryota</taxon>
        <taxon>Metazoa</taxon>
        <taxon>Ecdysozoa</taxon>
        <taxon>Nematoda</taxon>
        <taxon>Chromadorea</taxon>
        <taxon>Rhabditida</taxon>
        <taxon>Rhabditina</taxon>
        <taxon>Diplogasteromorpha</taxon>
        <taxon>Diplogasteroidea</taxon>
        <taxon>Neodiplogasteridae</taxon>
        <taxon>Pristionchus</taxon>
    </lineage>
</organism>
<feature type="non-terminal residue" evidence="1">
    <location>
        <position position="1"/>
    </location>
</feature>
<name>A0AAV5T2S6_9BILA</name>
<feature type="non-terminal residue" evidence="1">
    <location>
        <position position="189"/>
    </location>
</feature>
<dbReference type="EMBL" id="BTSX01000003">
    <property type="protein sequence ID" value="GMS87884.1"/>
    <property type="molecule type" value="Genomic_DNA"/>
</dbReference>
<comment type="caution">
    <text evidence="1">The sequence shown here is derived from an EMBL/GenBank/DDBJ whole genome shotgun (WGS) entry which is preliminary data.</text>
</comment>
<evidence type="ECO:0000313" key="2">
    <source>
        <dbReference type="Proteomes" id="UP001432027"/>
    </source>
</evidence>
<proteinExistence type="predicted"/>
<sequence length="189" mass="21600">QLQASLAIVEGWRRKFFYPSNDVLHSAMLKGYDSAAVILSPTSNHNRIQLALRTLDSERKISMEYEDSNADPIRLMTYGFMESVHLVLLHLTEKNHSLQAHIDSLNAQIARNVPKSVVEQETQTDQISVELLVNDMIKLEEEMINDNMEHPMHIENARDIDQSPYSIANSVDAESTIPRFTKPFPKQIK</sequence>
<protein>
    <submittedName>
        <fullName evidence="1">Uncharacterized protein</fullName>
    </submittedName>
</protein>
<reference evidence="1" key="1">
    <citation type="submission" date="2023-10" db="EMBL/GenBank/DDBJ databases">
        <title>Genome assembly of Pristionchus species.</title>
        <authorList>
            <person name="Yoshida K."/>
            <person name="Sommer R.J."/>
        </authorList>
    </citation>
    <scope>NUCLEOTIDE SEQUENCE</scope>
    <source>
        <strain evidence="1">RS0144</strain>
    </source>
</reference>
<dbReference type="AlphaFoldDB" id="A0AAV5T2S6"/>
<dbReference type="Proteomes" id="UP001432027">
    <property type="component" value="Unassembled WGS sequence"/>
</dbReference>
<gene>
    <name evidence="1" type="ORF">PENTCL1PPCAC_10059</name>
</gene>
<evidence type="ECO:0000313" key="1">
    <source>
        <dbReference type="EMBL" id="GMS87884.1"/>
    </source>
</evidence>
<accession>A0AAV5T2S6</accession>
<keyword evidence="2" id="KW-1185">Reference proteome</keyword>